<sequence length="504" mass="57735">MDLEEARRAGLAPAERDRYEARDEARKKFLKEQQLKRLEEKNNSENVEVSDDEDNEDALKVDEAKVDESKQMDFAKVEKCVRTTSDGSPRNVRNLHIREDTTKYLLILNVNYAHYDPKTRSMREDPLPDMDPNEKFYVGDNHNRVSSQALEFKQLNIHAWEVFEKENDVHMQAAPPEVELLYKNYKVNREKLKSKVKETIMEKHGNAATEEGLPRELLLGQSEKEVEYDRAGPDSAYCSVGIKETNNEADNRRSREGKGVETMLKDLEMEDGNVVDGSKTGTTTSSMREKLMNDAINSVKRTTIEEFVSSIKEKLSGIMKLKKAAKDELEVAMAKFGSSEELKSVDESMRVSVENSKTKKIIERYSTTRIEFWKSPTDEATNSDQGKGKGKLFDKDEGYDGPNFNLVISPIKDATTVSMIQPFDDFYIPCTDKGKGKYVEPKKEVDEPMNDQQNEDLHKRASRRTVRLGDHLKSPYFNRVVDFNITAEDKRVHEWALSIFGGKL</sequence>
<reference evidence="1 2" key="2">
    <citation type="journal article" date="2022" name="Mol. Ecol. Resour.">
        <title>The genomes of chicory, endive, great burdock and yacon provide insights into Asteraceae paleo-polyploidization history and plant inulin production.</title>
        <authorList>
            <person name="Fan W."/>
            <person name="Wang S."/>
            <person name="Wang H."/>
            <person name="Wang A."/>
            <person name="Jiang F."/>
            <person name="Liu H."/>
            <person name="Zhao H."/>
            <person name="Xu D."/>
            <person name="Zhang Y."/>
        </authorList>
    </citation>
    <scope>NUCLEOTIDE SEQUENCE [LARGE SCALE GENOMIC DNA]</scope>
    <source>
        <strain evidence="2">cv. Niubang</strain>
    </source>
</reference>
<dbReference type="Proteomes" id="UP001055879">
    <property type="component" value="Linkage Group LG02"/>
</dbReference>
<organism evidence="1 2">
    <name type="scientific">Arctium lappa</name>
    <name type="common">Greater burdock</name>
    <name type="synonym">Lappa major</name>
    <dbReference type="NCBI Taxonomy" id="4217"/>
    <lineage>
        <taxon>Eukaryota</taxon>
        <taxon>Viridiplantae</taxon>
        <taxon>Streptophyta</taxon>
        <taxon>Embryophyta</taxon>
        <taxon>Tracheophyta</taxon>
        <taxon>Spermatophyta</taxon>
        <taxon>Magnoliopsida</taxon>
        <taxon>eudicotyledons</taxon>
        <taxon>Gunneridae</taxon>
        <taxon>Pentapetalae</taxon>
        <taxon>asterids</taxon>
        <taxon>campanulids</taxon>
        <taxon>Asterales</taxon>
        <taxon>Asteraceae</taxon>
        <taxon>Carduoideae</taxon>
        <taxon>Cardueae</taxon>
        <taxon>Arctiinae</taxon>
        <taxon>Arctium</taxon>
    </lineage>
</organism>
<protein>
    <submittedName>
        <fullName evidence="1">Uncharacterized protein</fullName>
    </submittedName>
</protein>
<gene>
    <name evidence="1" type="ORF">L6452_06766</name>
</gene>
<comment type="caution">
    <text evidence="1">The sequence shown here is derived from an EMBL/GenBank/DDBJ whole genome shotgun (WGS) entry which is preliminary data.</text>
</comment>
<evidence type="ECO:0000313" key="2">
    <source>
        <dbReference type="Proteomes" id="UP001055879"/>
    </source>
</evidence>
<accession>A0ACB9EKF6</accession>
<evidence type="ECO:0000313" key="1">
    <source>
        <dbReference type="EMBL" id="KAI3759171.1"/>
    </source>
</evidence>
<reference evidence="2" key="1">
    <citation type="journal article" date="2022" name="Mol. Ecol. Resour.">
        <title>The genomes of chicory, endive, great burdock and yacon provide insights into Asteraceae palaeo-polyploidization history and plant inulin production.</title>
        <authorList>
            <person name="Fan W."/>
            <person name="Wang S."/>
            <person name="Wang H."/>
            <person name="Wang A."/>
            <person name="Jiang F."/>
            <person name="Liu H."/>
            <person name="Zhao H."/>
            <person name="Xu D."/>
            <person name="Zhang Y."/>
        </authorList>
    </citation>
    <scope>NUCLEOTIDE SEQUENCE [LARGE SCALE GENOMIC DNA]</scope>
    <source>
        <strain evidence="2">cv. Niubang</strain>
    </source>
</reference>
<proteinExistence type="predicted"/>
<keyword evidence="2" id="KW-1185">Reference proteome</keyword>
<dbReference type="EMBL" id="CM042048">
    <property type="protein sequence ID" value="KAI3759171.1"/>
    <property type="molecule type" value="Genomic_DNA"/>
</dbReference>
<name>A0ACB9EKF6_ARCLA</name>